<comment type="caution">
    <text evidence="3">The sequence shown here is derived from an EMBL/GenBank/DDBJ whole genome shotgun (WGS) entry which is preliminary data.</text>
</comment>
<evidence type="ECO:0000259" key="2">
    <source>
        <dbReference type="PROSITE" id="PS51736"/>
    </source>
</evidence>
<evidence type="ECO:0000313" key="3">
    <source>
        <dbReference type="EMBL" id="RZT79519.1"/>
    </source>
</evidence>
<dbReference type="InterPro" id="IPR041718">
    <property type="entry name" value="IS607_transposase-like"/>
</dbReference>
<gene>
    <name evidence="3" type="ORF">EV382_2722</name>
</gene>
<dbReference type="Proteomes" id="UP000293781">
    <property type="component" value="Unassembled WGS sequence"/>
</dbReference>
<dbReference type="FunFam" id="3.40.50.1390:FF:000002">
    <property type="entry name" value="ORF1 in transposon ISC1904"/>
    <property type="match status" value="1"/>
</dbReference>
<dbReference type="Gene3D" id="1.10.287.2170">
    <property type="match status" value="1"/>
</dbReference>
<organism evidence="3 4">
    <name type="scientific">Micromonospora violae</name>
    <dbReference type="NCBI Taxonomy" id="1278207"/>
    <lineage>
        <taxon>Bacteria</taxon>
        <taxon>Bacillati</taxon>
        <taxon>Actinomycetota</taxon>
        <taxon>Actinomycetes</taxon>
        <taxon>Micromonosporales</taxon>
        <taxon>Micromonosporaceae</taxon>
        <taxon>Micromonospora</taxon>
    </lineage>
</organism>
<dbReference type="GO" id="GO:0003677">
    <property type="term" value="F:DNA binding"/>
    <property type="evidence" value="ECO:0007669"/>
    <property type="project" value="InterPro"/>
</dbReference>
<keyword evidence="4" id="KW-1185">Reference proteome</keyword>
<dbReference type="PANTHER" id="PTHR36172:SF1">
    <property type="entry name" value="RESOLVASE-RELATED"/>
    <property type="match status" value="1"/>
</dbReference>
<dbReference type="InterPro" id="IPR006119">
    <property type="entry name" value="Resolv_N"/>
</dbReference>
<dbReference type="InterPro" id="IPR036162">
    <property type="entry name" value="Resolvase-like_N_sf"/>
</dbReference>
<feature type="region of interest" description="Disordered" evidence="1">
    <location>
        <begin position="190"/>
        <end position="215"/>
    </location>
</feature>
<dbReference type="CDD" id="cd03769">
    <property type="entry name" value="SR_IS607_transposase_like"/>
    <property type="match status" value="1"/>
</dbReference>
<dbReference type="SUPFAM" id="SSF53041">
    <property type="entry name" value="Resolvase-like"/>
    <property type="match status" value="1"/>
</dbReference>
<dbReference type="Pfam" id="PF00239">
    <property type="entry name" value="Resolvase"/>
    <property type="match status" value="1"/>
</dbReference>
<dbReference type="EMBL" id="SHKK01000001">
    <property type="protein sequence ID" value="RZT79519.1"/>
    <property type="molecule type" value="Genomic_DNA"/>
</dbReference>
<dbReference type="NCBIfam" id="NF033518">
    <property type="entry name" value="transpos_IS607"/>
    <property type="match status" value="1"/>
</dbReference>
<reference evidence="3 4" key="1">
    <citation type="submission" date="2019-02" db="EMBL/GenBank/DDBJ databases">
        <title>Sequencing the genomes of 1000 actinobacteria strains.</title>
        <authorList>
            <person name="Klenk H.-P."/>
        </authorList>
    </citation>
    <scope>NUCLEOTIDE SEQUENCE [LARGE SCALE GENOMIC DNA]</scope>
    <source>
        <strain evidence="3 4">DSM 45888</strain>
    </source>
</reference>
<dbReference type="GO" id="GO:0000150">
    <property type="term" value="F:DNA strand exchange activity"/>
    <property type="evidence" value="ECO:0007669"/>
    <property type="project" value="InterPro"/>
</dbReference>
<proteinExistence type="predicted"/>
<evidence type="ECO:0000313" key="4">
    <source>
        <dbReference type="Proteomes" id="UP000293781"/>
    </source>
</evidence>
<dbReference type="AlphaFoldDB" id="A0A4Q7UIV8"/>
<dbReference type="InterPro" id="IPR051491">
    <property type="entry name" value="Recombinase/Transposase-rel"/>
</dbReference>
<dbReference type="Gene3D" id="3.40.50.1390">
    <property type="entry name" value="Resolvase, N-terminal catalytic domain"/>
    <property type="match status" value="1"/>
</dbReference>
<dbReference type="PANTHER" id="PTHR36172">
    <property type="match status" value="1"/>
</dbReference>
<name>A0A4Q7UIV8_9ACTN</name>
<feature type="domain" description="Resolvase/invertase-type recombinase catalytic" evidence="2">
    <location>
        <begin position="56"/>
        <end position="195"/>
    </location>
</feature>
<dbReference type="SMART" id="SM00857">
    <property type="entry name" value="Resolvase"/>
    <property type="match status" value="1"/>
</dbReference>
<evidence type="ECO:0000256" key="1">
    <source>
        <dbReference type="SAM" id="MobiDB-lite"/>
    </source>
</evidence>
<dbReference type="PROSITE" id="PS51736">
    <property type="entry name" value="RECOMBINASES_3"/>
    <property type="match status" value="1"/>
</dbReference>
<accession>A0A4Q7UIV8</accession>
<sequence>MVGVVNLKGWAAATGISYATARRRYESGTLPVPTYRIGRLILVGEPVTGVTGDAGQTVVYTRVSSADQKPDLDRQVARVTVWATGRQLGVDRVVTEVGSALNGHREKFLALLRDPSVSTIVVEHRDRFARFGAEYVEAALTAQGRRLLVVDPAEVDDDLVHDVSEILTSLCARLYGRRAAANRARRAVEAATEDGAPEDYPGVPVRPRPHRRAGT</sequence>
<dbReference type="InterPro" id="IPR048046">
    <property type="entry name" value="Transpos_IS607"/>
</dbReference>
<protein>
    <submittedName>
        <fullName evidence="3">Putative site-specific integrase-resolvase</fullName>
    </submittedName>
</protein>